<keyword evidence="2" id="KW-1185">Reference proteome</keyword>
<name>A0AAD6WDI1_9ROSI</name>
<dbReference type="Proteomes" id="UP001164929">
    <property type="component" value="Chromosome 2"/>
</dbReference>
<comment type="caution">
    <text evidence="1">The sequence shown here is derived from an EMBL/GenBank/DDBJ whole genome shotgun (WGS) entry which is preliminary data.</text>
</comment>
<proteinExistence type="predicted"/>
<sequence length="73" mass="8456">MPLGTKLNEKSLRLHSEGNNKLEASIRFARKMSSKDRFVKPIYQVIRLLSVKCQPSFVHLTEATFYVVLKFSK</sequence>
<evidence type="ECO:0000313" key="1">
    <source>
        <dbReference type="EMBL" id="KAJ7008750.1"/>
    </source>
</evidence>
<organism evidence="1 2">
    <name type="scientific">Populus alba x Populus x berolinensis</name>
    <dbReference type="NCBI Taxonomy" id="444605"/>
    <lineage>
        <taxon>Eukaryota</taxon>
        <taxon>Viridiplantae</taxon>
        <taxon>Streptophyta</taxon>
        <taxon>Embryophyta</taxon>
        <taxon>Tracheophyta</taxon>
        <taxon>Spermatophyta</taxon>
        <taxon>Magnoliopsida</taxon>
        <taxon>eudicotyledons</taxon>
        <taxon>Gunneridae</taxon>
        <taxon>Pentapetalae</taxon>
        <taxon>rosids</taxon>
        <taxon>fabids</taxon>
        <taxon>Malpighiales</taxon>
        <taxon>Salicaceae</taxon>
        <taxon>Saliceae</taxon>
        <taxon>Populus</taxon>
    </lineage>
</organism>
<protein>
    <submittedName>
        <fullName evidence="1">Uncharacterized protein</fullName>
    </submittedName>
</protein>
<accession>A0AAD6WDI1</accession>
<dbReference type="EMBL" id="JAQIZT010000002">
    <property type="protein sequence ID" value="KAJ7008750.1"/>
    <property type="molecule type" value="Genomic_DNA"/>
</dbReference>
<evidence type="ECO:0000313" key="2">
    <source>
        <dbReference type="Proteomes" id="UP001164929"/>
    </source>
</evidence>
<gene>
    <name evidence="1" type="ORF">NC653_007419</name>
</gene>
<dbReference type="AlphaFoldDB" id="A0AAD6WDI1"/>
<reference evidence="1" key="1">
    <citation type="journal article" date="2023" name="Mol. Ecol. Resour.">
        <title>Chromosome-level genome assembly of a triploid poplar Populus alba 'Berolinensis'.</title>
        <authorList>
            <person name="Chen S."/>
            <person name="Yu Y."/>
            <person name="Wang X."/>
            <person name="Wang S."/>
            <person name="Zhang T."/>
            <person name="Zhou Y."/>
            <person name="He R."/>
            <person name="Meng N."/>
            <person name="Wang Y."/>
            <person name="Liu W."/>
            <person name="Liu Z."/>
            <person name="Liu J."/>
            <person name="Guo Q."/>
            <person name="Huang H."/>
            <person name="Sederoff R.R."/>
            <person name="Wang G."/>
            <person name="Qu G."/>
            <person name="Chen S."/>
        </authorList>
    </citation>
    <scope>NUCLEOTIDE SEQUENCE</scope>
    <source>
        <strain evidence="1">SC-2020</strain>
    </source>
</reference>